<feature type="region of interest" description="Disordered" evidence="1">
    <location>
        <begin position="1"/>
        <end position="20"/>
    </location>
</feature>
<evidence type="ECO:0000256" key="1">
    <source>
        <dbReference type="SAM" id="MobiDB-lite"/>
    </source>
</evidence>
<protein>
    <submittedName>
        <fullName evidence="2">Uncharacterized protein</fullName>
    </submittedName>
</protein>
<gene>
    <name evidence="2" type="ORF">SO802_001724</name>
</gene>
<comment type="caution">
    <text evidence="2">The sequence shown here is derived from an EMBL/GenBank/DDBJ whole genome shotgun (WGS) entry which is preliminary data.</text>
</comment>
<proteinExistence type="predicted"/>
<evidence type="ECO:0000313" key="3">
    <source>
        <dbReference type="Proteomes" id="UP001459277"/>
    </source>
</evidence>
<reference evidence="2 3" key="1">
    <citation type="submission" date="2024-01" db="EMBL/GenBank/DDBJ databases">
        <title>A telomere-to-telomere, gap-free genome of sweet tea (Lithocarpus litseifolius).</title>
        <authorList>
            <person name="Zhou J."/>
        </authorList>
    </citation>
    <scope>NUCLEOTIDE SEQUENCE [LARGE SCALE GENOMIC DNA]</scope>
    <source>
        <strain evidence="2">Zhou-2022a</strain>
        <tissue evidence="2">Leaf</tissue>
    </source>
</reference>
<dbReference type="EMBL" id="JAZDWU010000001">
    <property type="protein sequence ID" value="KAL0014655.1"/>
    <property type="molecule type" value="Genomic_DNA"/>
</dbReference>
<dbReference type="AlphaFoldDB" id="A0AAW2DV73"/>
<keyword evidence="3" id="KW-1185">Reference proteome</keyword>
<name>A0AAW2DV73_9ROSI</name>
<accession>A0AAW2DV73</accession>
<organism evidence="2 3">
    <name type="scientific">Lithocarpus litseifolius</name>
    <dbReference type="NCBI Taxonomy" id="425828"/>
    <lineage>
        <taxon>Eukaryota</taxon>
        <taxon>Viridiplantae</taxon>
        <taxon>Streptophyta</taxon>
        <taxon>Embryophyta</taxon>
        <taxon>Tracheophyta</taxon>
        <taxon>Spermatophyta</taxon>
        <taxon>Magnoliopsida</taxon>
        <taxon>eudicotyledons</taxon>
        <taxon>Gunneridae</taxon>
        <taxon>Pentapetalae</taxon>
        <taxon>rosids</taxon>
        <taxon>fabids</taxon>
        <taxon>Fagales</taxon>
        <taxon>Fagaceae</taxon>
        <taxon>Lithocarpus</taxon>
    </lineage>
</organism>
<evidence type="ECO:0000313" key="2">
    <source>
        <dbReference type="EMBL" id="KAL0014655.1"/>
    </source>
</evidence>
<sequence length="159" mass="18007">MATVVLRQRERPSPKYGPSPIKTKHQKWNITVLALFEATAVALSGVKRAASTEPVNLGEKLVRTVEKFLEGVQGRRVGAMLRAACILMGFQEPWLFAQIFAGAFPENYVPPPCGFYYEVNDDSPIVQVKIIKTCYRCYQHFEYLLVLQSFISSFDEGRE</sequence>
<dbReference type="Proteomes" id="UP001459277">
    <property type="component" value="Unassembled WGS sequence"/>
</dbReference>